<dbReference type="PROSITE" id="PS50294">
    <property type="entry name" value="WD_REPEATS_REGION"/>
    <property type="match status" value="1"/>
</dbReference>
<keyword evidence="3" id="KW-1185">Reference proteome</keyword>
<accession>A0A402AGV9</accession>
<dbReference type="InterPro" id="IPR015943">
    <property type="entry name" value="WD40/YVTN_repeat-like_dom_sf"/>
</dbReference>
<dbReference type="Gene3D" id="2.130.10.10">
    <property type="entry name" value="YVTN repeat-like/Quinoprotein amine dehydrogenase"/>
    <property type="match status" value="2"/>
</dbReference>
<dbReference type="PANTHER" id="PTHR19879">
    <property type="entry name" value="TRANSCRIPTION INITIATION FACTOR TFIID"/>
    <property type="match status" value="1"/>
</dbReference>
<evidence type="ECO:0008006" key="4">
    <source>
        <dbReference type="Google" id="ProtNLM"/>
    </source>
</evidence>
<feature type="repeat" description="WD" evidence="1">
    <location>
        <begin position="211"/>
        <end position="243"/>
    </location>
</feature>
<evidence type="ECO:0000313" key="3">
    <source>
        <dbReference type="Proteomes" id="UP000287188"/>
    </source>
</evidence>
<feature type="repeat" description="WD" evidence="1">
    <location>
        <begin position="244"/>
        <end position="278"/>
    </location>
</feature>
<reference evidence="3" key="1">
    <citation type="submission" date="2018-12" db="EMBL/GenBank/DDBJ databases">
        <title>Tengunoibacter tsumagoiensis gen. nov., sp. nov., Dictyobacter kobayashii sp. nov., D. alpinus sp. nov., and D. joshuensis sp. nov. and description of Dictyobacteraceae fam. nov. within the order Ktedonobacterales isolated from Tengu-no-mugimeshi.</title>
        <authorList>
            <person name="Wang C.M."/>
            <person name="Zheng Y."/>
            <person name="Sakai Y."/>
            <person name="Toyoda A."/>
            <person name="Minakuchi Y."/>
            <person name="Abe K."/>
            <person name="Yokota A."/>
            <person name="Yabe S."/>
        </authorList>
    </citation>
    <scope>NUCLEOTIDE SEQUENCE [LARGE SCALE GENOMIC DNA]</scope>
    <source>
        <strain evidence="3">Uno11</strain>
    </source>
</reference>
<protein>
    <recommendedName>
        <fullName evidence="4">Translation initiation factor beta propellor-like domain-containing protein</fullName>
    </recommendedName>
</protein>
<dbReference type="InterPro" id="IPR036322">
    <property type="entry name" value="WD40_repeat_dom_sf"/>
</dbReference>
<organism evidence="2 3">
    <name type="scientific">Dictyobacter kobayashii</name>
    <dbReference type="NCBI Taxonomy" id="2014872"/>
    <lineage>
        <taxon>Bacteria</taxon>
        <taxon>Bacillati</taxon>
        <taxon>Chloroflexota</taxon>
        <taxon>Ktedonobacteria</taxon>
        <taxon>Ktedonobacterales</taxon>
        <taxon>Dictyobacteraceae</taxon>
        <taxon>Dictyobacter</taxon>
    </lineage>
</organism>
<evidence type="ECO:0000256" key="1">
    <source>
        <dbReference type="PROSITE-ProRule" id="PRU00221"/>
    </source>
</evidence>
<dbReference type="PROSITE" id="PS50082">
    <property type="entry name" value="WD_REPEATS_2"/>
    <property type="match status" value="2"/>
</dbReference>
<gene>
    <name evidence="2" type="ORF">KDK_21400</name>
</gene>
<dbReference type="AlphaFoldDB" id="A0A402AGV9"/>
<comment type="caution">
    <text evidence="2">The sequence shown here is derived from an EMBL/GenBank/DDBJ whole genome shotgun (WGS) entry which is preliminary data.</text>
</comment>
<evidence type="ECO:0000313" key="2">
    <source>
        <dbReference type="EMBL" id="GCE18340.1"/>
    </source>
</evidence>
<dbReference type="SUPFAM" id="SSF50978">
    <property type="entry name" value="WD40 repeat-like"/>
    <property type="match status" value="1"/>
</dbReference>
<dbReference type="EMBL" id="BIFS01000001">
    <property type="protein sequence ID" value="GCE18340.1"/>
    <property type="molecule type" value="Genomic_DNA"/>
</dbReference>
<dbReference type="Pfam" id="PF07676">
    <property type="entry name" value="PD40"/>
    <property type="match status" value="1"/>
</dbReference>
<name>A0A402AGV9_9CHLR</name>
<dbReference type="Pfam" id="PF00400">
    <property type="entry name" value="WD40"/>
    <property type="match status" value="2"/>
</dbReference>
<dbReference type="Proteomes" id="UP000287188">
    <property type="component" value="Unassembled WGS sequence"/>
</dbReference>
<dbReference type="PANTHER" id="PTHR19879:SF9">
    <property type="entry name" value="TRANSCRIPTION INITIATION FACTOR TFIID SUBUNIT 5"/>
    <property type="match status" value="1"/>
</dbReference>
<dbReference type="InterPro" id="IPR001680">
    <property type="entry name" value="WD40_rpt"/>
</dbReference>
<dbReference type="InterPro" id="IPR011659">
    <property type="entry name" value="WD40"/>
</dbReference>
<keyword evidence="1" id="KW-0853">WD repeat</keyword>
<sequence length="278" mass="30502">MWEAKSGRDVSPLNDNFVSAIISVAWSPNEQKVALVSTQGVSSQAEVFIFDPMTGRKLLSYIQGSNNFYFSHALEVAWSPDGKYLGTSGSDMAQITDPNSGQRVAKYPQGGPNTSRAFAWSPDGQMAVSSASQAGHSLQLWSTQTGAAIKYYPANFPNSIAWSPDGKYIAYEDIKQQIYIWNVKQDQLVLTIPGQLDPNLNGIFDEIHAHAIAWSPNSTELAVTSYENAVHIWNVNTKQQSYTYTEHSAPARAVAWSPDGQQIASAGDDHTVRIWQAV</sequence>
<proteinExistence type="predicted"/>
<dbReference type="SMART" id="SM00320">
    <property type="entry name" value="WD40"/>
    <property type="match status" value="6"/>
</dbReference>